<keyword evidence="3" id="KW-1185">Reference proteome</keyword>
<feature type="region of interest" description="Disordered" evidence="1">
    <location>
        <begin position="33"/>
        <end position="56"/>
    </location>
</feature>
<accession>A0ABQ7LIZ7</accession>
<evidence type="ECO:0000256" key="1">
    <source>
        <dbReference type="SAM" id="MobiDB-lite"/>
    </source>
</evidence>
<dbReference type="EMBL" id="JADBGQ010000008">
    <property type="protein sequence ID" value="KAG5385513.1"/>
    <property type="molecule type" value="Genomic_DNA"/>
</dbReference>
<protein>
    <submittedName>
        <fullName evidence="2">Uncharacterized protein</fullName>
    </submittedName>
</protein>
<feature type="compositionally biased region" description="Basic and acidic residues" evidence="1">
    <location>
        <begin position="36"/>
        <end position="55"/>
    </location>
</feature>
<proteinExistence type="predicted"/>
<gene>
    <name evidence="2" type="primary">A09g515360.1_BraROA</name>
    <name evidence="2" type="ORF">IGI04_036983</name>
</gene>
<organism evidence="2 3">
    <name type="scientific">Brassica rapa subsp. trilocularis</name>
    <dbReference type="NCBI Taxonomy" id="1813537"/>
    <lineage>
        <taxon>Eukaryota</taxon>
        <taxon>Viridiplantae</taxon>
        <taxon>Streptophyta</taxon>
        <taxon>Embryophyta</taxon>
        <taxon>Tracheophyta</taxon>
        <taxon>Spermatophyta</taxon>
        <taxon>Magnoliopsida</taxon>
        <taxon>eudicotyledons</taxon>
        <taxon>Gunneridae</taxon>
        <taxon>Pentapetalae</taxon>
        <taxon>rosids</taxon>
        <taxon>malvids</taxon>
        <taxon>Brassicales</taxon>
        <taxon>Brassicaceae</taxon>
        <taxon>Brassiceae</taxon>
        <taxon>Brassica</taxon>
    </lineage>
</organism>
<comment type="caution">
    <text evidence="2">The sequence shown here is derived from an EMBL/GenBank/DDBJ whole genome shotgun (WGS) entry which is preliminary data.</text>
</comment>
<dbReference type="Proteomes" id="UP000823674">
    <property type="component" value="Chromosome A09"/>
</dbReference>
<sequence>MGKCAYLGRGSTDGTDLYGSVRTETTRGNTTWPFEMADKKKSGREASKGNQEDPLWRQAANESKDGADWLLWRMDRLALAVKPKGATTMNMLAPLELIHTHNLRSLKISYGIRASSKLSPCRLKQEEAVCSIRLFNTSRGRRVHPGVQKLSAAVPQHPMSPLKKEDPRKQRQWSGLATLSNKASSGFLLFKVQEEVSQEESLLLVLVWRVQHGERWEPDMVVQKERSMEDGGVGVHTNNSESVQWNQGSIQRCPEVLIWLCKDRAKSRRDLEVCLGANGQVCILRARQYGWYGPVRIRTDRDNPRKHNLAI</sequence>
<reference evidence="2 3" key="1">
    <citation type="submission" date="2021-03" db="EMBL/GenBank/DDBJ databases">
        <authorList>
            <person name="King G.J."/>
            <person name="Bancroft I."/>
            <person name="Baten A."/>
            <person name="Bloomfield J."/>
            <person name="Borpatragohain P."/>
            <person name="He Z."/>
            <person name="Irish N."/>
            <person name="Irwin J."/>
            <person name="Liu K."/>
            <person name="Mauleon R.P."/>
            <person name="Moore J."/>
            <person name="Morris R."/>
            <person name="Ostergaard L."/>
            <person name="Wang B."/>
            <person name="Wells R."/>
        </authorList>
    </citation>
    <scope>NUCLEOTIDE SEQUENCE [LARGE SCALE GENOMIC DNA]</scope>
    <source>
        <strain evidence="2">R-o-18</strain>
        <tissue evidence="2">Leaf</tissue>
    </source>
</reference>
<name>A0ABQ7LIZ7_BRACM</name>
<evidence type="ECO:0000313" key="2">
    <source>
        <dbReference type="EMBL" id="KAG5385513.1"/>
    </source>
</evidence>
<evidence type="ECO:0000313" key="3">
    <source>
        <dbReference type="Proteomes" id="UP000823674"/>
    </source>
</evidence>